<organism evidence="1 2">
    <name type="scientific">Solea senegalensis</name>
    <name type="common">Senegalese sole</name>
    <dbReference type="NCBI Taxonomy" id="28829"/>
    <lineage>
        <taxon>Eukaryota</taxon>
        <taxon>Metazoa</taxon>
        <taxon>Chordata</taxon>
        <taxon>Craniata</taxon>
        <taxon>Vertebrata</taxon>
        <taxon>Euteleostomi</taxon>
        <taxon>Actinopterygii</taxon>
        <taxon>Neopterygii</taxon>
        <taxon>Teleostei</taxon>
        <taxon>Neoteleostei</taxon>
        <taxon>Acanthomorphata</taxon>
        <taxon>Carangaria</taxon>
        <taxon>Pleuronectiformes</taxon>
        <taxon>Pleuronectoidei</taxon>
        <taxon>Soleidae</taxon>
        <taxon>Solea</taxon>
    </lineage>
</organism>
<dbReference type="EMBL" id="JAGKHQ010000006">
    <property type="protein sequence ID" value="KAG7513194.1"/>
    <property type="molecule type" value="Genomic_DNA"/>
</dbReference>
<evidence type="ECO:0000313" key="1">
    <source>
        <dbReference type="EMBL" id="KAG7513194.1"/>
    </source>
</evidence>
<reference evidence="1 2" key="1">
    <citation type="journal article" date="2021" name="Sci. Rep.">
        <title>Chromosome anchoring in Senegalese sole (Solea senegalensis) reveals sex-associated markers and genome rearrangements in flatfish.</title>
        <authorList>
            <person name="Guerrero-Cozar I."/>
            <person name="Gomez-Garrido J."/>
            <person name="Berbel C."/>
            <person name="Martinez-Blanch J.F."/>
            <person name="Alioto T."/>
            <person name="Claros M.G."/>
            <person name="Gagnaire P.A."/>
            <person name="Manchado M."/>
        </authorList>
    </citation>
    <scope>NUCLEOTIDE SEQUENCE [LARGE SCALE GENOMIC DNA]</scope>
    <source>
        <strain evidence="1">Sse05_10M</strain>
    </source>
</reference>
<feature type="non-terminal residue" evidence="1">
    <location>
        <position position="92"/>
    </location>
</feature>
<evidence type="ECO:0000313" key="2">
    <source>
        <dbReference type="Proteomes" id="UP000693946"/>
    </source>
</evidence>
<accession>A0AAV6S718</accession>
<gene>
    <name evidence="1" type="ORF">JOB18_000802</name>
</gene>
<name>A0AAV6S718_SOLSE</name>
<proteinExistence type="predicted"/>
<keyword evidence="2" id="KW-1185">Reference proteome</keyword>
<dbReference type="AlphaFoldDB" id="A0AAV6S718"/>
<sequence length="92" mass="10626">MSQDADFSVCVSGTKADPGCQVSDLRNLLKGQRRLKFQHGNDCTSDKIGLRVLKEEEDRQYEAYTEFDRIARGSCVSMVDYIIEFEHRYNKI</sequence>
<comment type="caution">
    <text evidence="1">The sequence shown here is derived from an EMBL/GenBank/DDBJ whole genome shotgun (WGS) entry which is preliminary data.</text>
</comment>
<protein>
    <submittedName>
        <fullName evidence="1">Uncharacterized protein</fullName>
    </submittedName>
</protein>
<dbReference type="Proteomes" id="UP000693946">
    <property type="component" value="Linkage Group LG14"/>
</dbReference>